<dbReference type="SUPFAM" id="SSF54665">
    <property type="entry name" value="CO dehydrogenase molybdoprotein N-domain-like"/>
    <property type="match status" value="1"/>
</dbReference>
<dbReference type="InterPro" id="IPR037165">
    <property type="entry name" value="AldOxase/xan_DH_Mopterin-bd_sf"/>
</dbReference>
<dbReference type="SUPFAM" id="SSF56003">
    <property type="entry name" value="Molybdenum cofactor-binding domain"/>
    <property type="match status" value="1"/>
</dbReference>
<sequence>MTDLPTLPSEQDAPTIPMIGAGMQRVESVLKVTGQARYAYEMDAASLGAQADPLVGVMVLSTIARGRITSIDSATARNMPGVRLVLTCDNAPPQAPWGPLVARDRFARAQPVLRGPDVHYYGEPVALVVADSLERARAAAMAVNVQYEAASHAVLLDPATATEPEFLNGFKPAHTDHGDFDAALARSAIRVEAVYETPHQNHAKMEPHATTALWQGDRLVLHTSAQNLVSIQMGIAATLQISPHRVQVISPYVGGGFGGKLPYFADAILAALAARALGKPVKVGMTRTQMFSATTHRTATRQALRIGADRTGRLCAISHDALSHCASFDNFVEDTTTITRGLYRADAIRTTAHLNHLDLPRSDSMRSPGDAVGMIGLECAMDELAHELGIDPVELRLLNDTPTDLTAHKPFSSRHLRQCLEEGARRFEWGARNPQPGQVREGEWLIGMGMACAMRYNLLKPCQALAHLDAVANLTVQLAMTDPGTGTQTILTQIAAGVMGLPPAQVHVQMGDTAYPPAPGSGGSFGAESAGSAVLRACENLRTRLLEAGLRDEHSPLHGQAMESAHLDAGSLHAGGRHESLVAFMERTFPQGAQAHGEITADPDSLKWSQASFGAHFAEVAVNAITGETRVRRMLGVFACGRILNSRTARSQLLGGMIWGVSNALHEENMPDPRTGQFIAHDLANYHIATHADMPEMEVVMIAEDEPVSNPLHIKGLGEVGICGAPAAIGNAIFNATGIRGRRFPITPDRLLPYLPEVTV</sequence>
<evidence type="ECO:0000259" key="1">
    <source>
        <dbReference type="SMART" id="SM01008"/>
    </source>
</evidence>
<evidence type="ECO:0000313" key="3">
    <source>
        <dbReference type="Proteomes" id="UP000248301"/>
    </source>
</evidence>
<accession>A0A318PUT6</accession>
<name>A0A318PUT6_9PROT</name>
<dbReference type="AlphaFoldDB" id="A0A318PUT6"/>
<dbReference type="InterPro" id="IPR046867">
    <property type="entry name" value="AldOxase/xan_DH_MoCoBD2"/>
</dbReference>
<dbReference type="GO" id="GO:0016491">
    <property type="term" value="F:oxidoreductase activity"/>
    <property type="evidence" value="ECO:0007669"/>
    <property type="project" value="InterPro"/>
</dbReference>
<dbReference type="InterPro" id="IPR016208">
    <property type="entry name" value="Ald_Oxase/xanthine_DH-like"/>
</dbReference>
<dbReference type="Pfam" id="PF20256">
    <property type="entry name" value="MoCoBD_2"/>
    <property type="match status" value="1"/>
</dbReference>
<dbReference type="PANTHER" id="PTHR11908:SF123">
    <property type="entry name" value="ALDEHYDE OXIDOREDUCTASE MOLYBDENUM-BINDING SUBUNIT PAOC"/>
    <property type="match status" value="1"/>
</dbReference>
<reference evidence="2 3" key="1">
    <citation type="submission" date="2017-07" db="EMBL/GenBank/DDBJ databases">
        <title>A draft genome sequence of Gluconacetobacter entanii LTH 4560.</title>
        <authorList>
            <person name="Skraban J."/>
            <person name="Cleenwerck I."/>
            <person name="Vandamme P."/>
            <person name="Trcek J."/>
        </authorList>
    </citation>
    <scope>NUCLEOTIDE SEQUENCE [LARGE SCALE GENOMIC DNA]</scope>
    <source>
        <strain evidence="2 3">LTH 4560</strain>
    </source>
</reference>
<dbReference type="SMART" id="SM01008">
    <property type="entry name" value="Ald_Xan_dh_C"/>
    <property type="match status" value="1"/>
</dbReference>
<protein>
    <submittedName>
        <fullName evidence="2">Aldehyde oxidase</fullName>
    </submittedName>
</protein>
<dbReference type="Gene3D" id="3.90.1170.50">
    <property type="entry name" value="Aldehyde oxidase/xanthine dehydrogenase, a/b hammerhead"/>
    <property type="match status" value="1"/>
</dbReference>
<dbReference type="OrthoDB" id="8428274at2"/>
<dbReference type="InterPro" id="IPR008274">
    <property type="entry name" value="AldOxase/xan_DH_MoCoBD1"/>
</dbReference>
<dbReference type="Pfam" id="PF01315">
    <property type="entry name" value="Ald_Xan_dh_C"/>
    <property type="match status" value="1"/>
</dbReference>
<dbReference type="Proteomes" id="UP000248301">
    <property type="component" value="Unassembled WGS sequence"/>
</dbReference>
<dbReference type="GO" id="GO:0005506">
    <property type="term" value="F:iron ion binding"/>
    <property type="evidence" value="ECO:0007669"/>
    <property type="project" value="InterPro"/>
</dbReference>
<feature type="domain" description="Aldehyde oxidase/xanthine dehydrogenase a/b hammerhead" evidence="1">
    <location>
        <begin position="33"/>
        <end position="151"/>
    </location>
</feature>
<dbReference type="InterPro" id="IPR000674">
    <property type="entry name" value="Ald_Oxase/Xan_DH_a/b"/>
</dbReference>
<organism evidence="2 3">
    <name type="scientific">Gluconacetobacter entanii</name>
    <dbReference type="NCBI Taxonomy" id="108528"/>
    <lineage>
        <taxon>Bacteria</taxon>
        <taxon>Pseudomonadati</taxon>
        <taxon>Pseudomonadota</taxon>
        <taxon>Alphaproteobacteria</taxon>
        <taxon>Acetobacterales</taxon>
        <taxon>Acetobacteraceae</taxon>
        <taxon>Gluconacetobacter</taxon>
    </lineage>
</organism>
<dbReference type="Pfam" id="PF02738">
    <property type="entry name" value="MoCoBD_1"/>
    <property type="match status" value="1"/>
</dbReference>
<comment type="caution">
    <text evidence="2">The sequence shown here is derived from an EMBL/GenBank/DDBJ whole genome shotgun (WGS) entry which is preliminary data.</text>
</comment>
<dbReference type="Gene3D" id="3.30.365.10">
    <property type="entry name" value="Aldehyde oxidase/xanthine dehydrogenase, molybdopterin binding domain"/>
    <property type="match status" value="4"/>
</dbReference>
<proteinExistence type="predicted"/>
<dbReference type="EMBL" id="NKUF01000004">
    <property type="protein sequence ID" value="PYD64210.1"/>
    <property type="molecule type" value="Genomic_DNA"/>
</dbReference>
<dbReference type="PANTHER" id="PTHR11908">
    <property type="entry name" value="XANTHINE DEHYDROGENASE"/>
    <property type="match status" value="1"/>
</dbReference>
<evidence type="ECO:0000313" key="2">
    <source>
        <dbReference type="EMBL" id="PYD64210.1"/>
    </source>
</evidence>
<dbReference type="InterPro" id="IPR036856">
    <property type="entry name" value="Ald_Oxase/Xan_DH_a/b_sf"/>
</dbReference>
<gene>
    <name evidence="2" type="ORF">CFR72_03400</name>
</gene>
<dbReference type="RefSeq" id="WP_110912646.1">
    <property type="nucleotide sequence ID" value="NZ_NKUF01000004.1"/>
</dbReference>